<sequence length="571" mass="65702">MASPKQPSDTEEALPKEMAERLLVDRDLLTVMEQMWEAREKWYYIGLYFEIPPSQLDVIKSESKDDIDEMFTKMIKQWLQVGHCCNWKTVYDALKSPTVSKESTAEKLSEWFIKGRKRKATSQDGSQSKKFLLDEPGISRSPACPTEISGYAATYNNVVYFQSGGIIYEFDTGSRNWTRSIECPHIDYGFSIMGNELVAVGGRVKSDKSPTNKVLCFPLENSSTRERKGKNTRSGKSKAQKQVWEDKYPKMNEKRVYPNVLVYEKFLIVIGGFMHIQNEVSRKISRKAMISMEILNVEEKCWYFNDKINLPQEFSTMKWLSACICGKDLYITAKHNDPKFEATVGKIVNDDWRRHEDGYDEYADVVEKYEEDIGGPYPCYSFYRCSVDTLLRISKEGNYENDVAESKFETIILWQRLQHPHHSVYLNLKPEVVNGDIRHEEEAAYLYYGACCFTLSSVNNELVAVGCQHIQSIPNEHLRALLYIAYKSYGVERNTQKQVFGYDSNLEASIDEETIDYECHIYRYDAEADYWELVKSTPPNGESSSGPSVAVVDEKLVIARASHNVIIVPYP</sequence>
<organism evidence="1 2">
    <name type="scientific">Geodia barretti</name>
    <name type="common">Barrett's horny sponge</name>
    <dbReference type="NCBI Taxonomy" id="519541"/>
    <lineage>
        <taxon>Eukaryota</taxon>
        <taxon>Metazoa</taxon>
        <taxon>Porifera</taxon>
        <taxon>Demospongiae</taxon>
        <taxon>Heteroscleromorpha</taxon>
        <taxon>Tetractinellida</taxon>
        <taxon>Astrophorina</taxon>
        <taxon>Geodiidae</taxon>
        <taxon>Geodia</taxon>
    </lineage>
</organism>
<name>A0AA35S9X2_GEOBA</name>
<comment type="caution">
    <text evidence="1">The sequence shown here is derived from an EMBL/GenBank/DDBJ whole genome shotgun (WGS) entry which is preliminary data.</text>
</comment>
<reference evidence="1" key="1">
    <citation type="submission" date="2023-03" db="EMBL/GenBank/DDBJ databases">
        <authorList>
            <person name="Steffen K."/>
            <person name="Cardenas P."/>
        </authorList>
    </citation>
    <scope>NUCLEOTIDE SEQUENCE</scope>
</reference>
<keyword evidence="2" id="KW-1185">Reference proteome</keyword>
<protein>
    <recommendedName>
        <fullName evidence="3">Death domain-containing protein</fullName>
    </recommendedName>
</protein>
<dbReference type="Proteomes" id="UP001174909">
    <property type="component" value="Unassembled WGS sequence"/>
</dbReference>
<dbReference type="InterPro" id="IPR011029">
    <property type="entry name" value="DEATH-like_dom_sf"/>
</dbReference>
<dbReference type="PANTHER" id="PTHR46375">
    <property type="entry name" value="KELCH REPEAT AND BTB DOMAIN-CONTAINING PROTEIN 13-RELATED"/>
    <property type="match status" value="1"/>
</dbReference>
<dbReference type="InterPro" id="IPR052392">
    <property type="entry name" value="Kelch-BTB_domain-containing"/>
</dbReference>
<proteinExistence type="predicted"/>
<dbReference type="Gene3D" id="1.10.533.10">
    <property type="entry name" value="Death Domain, Fas"/>
    <property type="match status" value="1"/>
</dbReference>
<evidence type="ECO:0000313" key="1">
    <source>
        <dbReference type="EMBL" id="CAI8026165.1"/>
    </source>
</evidence>
<dbReference type="InterPro" id="IPR015915">
    <property type="entry name" value="Kelch-typ_b-propeller"/>
</dbReference>
<dbReference type="Gene3D" id="2.120.10.80">
    <property type="entry name" value="Kelch-type beta propeller"/>
    <property type="match status" value="1"/>
</dbReference>
<dbReference type="AlphaFoldDB" id="A0AA35S9X2"/>
<accession>A0AA35S9X2</accession>
<evidence type="ECO:0000313" key="2">
    <source>
        <dbReference type="Proteomes" id="UP001174909"/>
    </source>
</evidence>
<dbReference type="SUPFAM" id="SSF117281">
    <property type="entry name" value="Kelch motif"/>
    <property type="match status" value="1"/>
</dbReference>
<dbReference type="EMBL" id="CASHTH010002202">
    <property type="protein sequence ID" value="CAI8026165.1"/>
    <property type="molecule type" value="Genomic_DNA"/>
</dbReference>
<evidence type="ECO:0008006" key="3">
    <source>
        <dbReference type="Google" id="ProtNLM"/>
    </source>
</evidence>
<dbReference type="PANTHER" id="PTHR46375:SF3">
    <property type="entry name" value="KELCH REPEAT AND BTB DOMAIN-CONTAINING PROTEIN 13"/>
    <property type="match status" value="1"/>
</dbReference>
<gene>
    <name evidence="1" type="ORF">GBAR_LOCUS15059</name>
</gene>